<comment type="caution">
    <text evidence="7">The sequence shown here is derived from an EMBL/GenBank/DDBJ whole genome shotgun (WGS) entry which is preliminary data.</text>
</comment>
<keyword evidence="5" id="KW-1133">Transmembrane helix</keyword>
<dbReference type="InterPro" id="IPR036737">
    <property type="entry name" value="OmpA-like_sf"/>
</dbReference>
<dbReference type="PRINTS" id="PR01023">
    <property type="entry name" value="NAFLGMOTY"/>
</dbReference>
<evidence type="ECO:0000256" key="5">
    <source>
        <dbReference type="SAM" id="Phobius"/>
    </source>
</evidence>
<dbReference type="eggNOG" id="COG2885">
    <property type="taxonomic scope" value="Bacteria"/>
</dbReference>
<name>A0A062TTS5_9PROT</name>
<proteinExistence type="predicted"/>
<reference evidence="7 8" key="1">
    <citation type="journal article" date="2014" name="Antonie Van Leeuwenhoek">
        <title>Hyphomonas beringensis sp. nov. and Hyphomonas chukchiensis sp. nov., isolated from surface seawater of the Bering Sea and Chukchi Sea.</title>
        <authorList>
            <person name="Li C."/>
            <person name="Lai Q."/>
            <person name="Li G."/>
            <person name="Dong C."/>
            <person name="Wang J."/>
            <person name="Liao Y."/>
            <person name="Shao Z."/>
        </authorList>
    </citation>
    <scope>NUCLEOTIDE SEQUENCE [LARGE SCALE GENOMIC DNA]</scope>
    <source>
        <strain evidence="7 8">25B14_1</strain>
    </source>
</reference>
<dbReference type="Gene3D" id="3.30.1330.60">
    <property type="entry name" value="OmpA-like domain"/>
    <property type="match status" value="1"/>
</dbReference>
<dbReference type="PANTHER" id="PTHR30329:SF21">
    <property type="entry name" value="LIPOPROTEIN YIAD-RELATED"/>
    <property type="match status" value="1"/>
</dbReference>
<feature type="transmembrane region" description="Helical" evidence="5">
    <location>
        <begin position="27"/>
        <end position="50"/>
    </location>
</feature>
<feature type="domain" description="OmpA-like" evidence="6">
    <location>
        <begin position="264"/>
        <end position="380"/>
    </location>
</feature>
<dbReference type="OrthoDB" id="5525824at2"/>
<dbReference type="EMBL" id="AWFF01000087">
    <property type="protein sequence ID" value="KCZ51386.1"/>
    <property type="molecule type" value="Genomic_DNA"/>
</dbReference>
<dbReference type="InterPro" id="IPR006665">
    <property type="entry name" value="OmpA-like"/>
</dbReference>
<evidence type="ECO:0000256" key="1">
    <source>
        <dbReference type="ARBA" id="ARBA00004442"/>
    </source>
</evidence>
<comment type="subcellular location">
    <subcellularLocation>
        <location evidence="1">Cell outer membrane</location>
    </subcellularLocation>
</comment>
<keyword evidence="3" id="KW-0998">Cell outer membrane</keyword>
<dbReference type="PRINTS" id="PR01021">
    <property type="entry name" value="OMPADOMAIN"/>
</dbReference>
<dbReference type="InterPro" id="IPR050330">
    <property type="entry name" value="Bact_OuterMem_StrucFunc"/>
</dbReference>
<dbReference type="PROSITE" id="PS51123">
    <property type="entry name" value="OMPA_2"/>
    <property type="match status" value="1"/>
</dbReference>
<evidence type="ECO:0000259" key="6">
    <source>
        <dbReference type="PROSITE" id="PS51123"/>
    </source>
</evidence>
<dbReference type="PATRIC" id="fig|1280946.3.peg.3265"/>
<dbReference type="CDD" id="cd07185">
    <property type="entry name" value="OmpA_C-like"/>
    <property type="match status" value="1"/>
</dbReference>
<protein>
    <recommendedName>
        <fullName evidence="6">OmpA-like domain-containing protein</fullName>
    </recommendedName>
</protein>
<evidence type="ECO:0000313" key="8">
    <source>
        <dbReference type="Proteomes" id="UP000027037"/>
    </source>
</evidence>
<evidence type="ECO:0000256" key="4">
    <source>
        <dbReference type="PROSITE-ProRule" id="PRU00473"/>
    </source>
</evidence>
<dbReference type="GO" id="GO:0009279">
    <property type="term" value="C:cell outer membrane"/>
    <property type="evidence" value="ECO:0007669"/>
    <property type="project" value="UniProtKB-SubCell"/>
</dbReference>
<dbReference type="STRING" id="1280946.HY29_05845"/>
<dbReference type="Pfam" id="PF00691">
    <property type="entry name" value="OmpA"/>
    <property type="match status" value="1"/>
</dbReference>
<dbReference type="InterPro" id="IPR006664">
    <property type="entry name" value="OMP_bac"/>
</dbReference>
<gene>
    <name evidence="7" type="ORF">HY29_05845</name>
</gene>
<keyword evidence="2 4" id="KW-0472">Membrane</keyword>
<keyword evidence="8" id="KW-1185">Reference proteome</keyword>
<evidence type="ECO:0000256" key="2">
    <source>
        <dbReference type="ARBA" id="ARBA00023136"/>
    </source>
</evidence>
<dbReference type="RefSeq" id="WP_051601681.1">
    <property type="nucleotide sequence ID" value="NZ_AWFF01000087.1"/>
</dbReference>
<organism evidence="7 8">
    <name type="scientific">Hyphomonas beringensis</name>
    <dbReference type="NCBI Taxonomy" id="1280946"/>
    <lineage>
        <taxon>Bacteria</taxon>
        <taxon>Pseudomonadati</taxon>
        <taxon>Pseudomonadota</taxon>
        <taxon>Alphaproteobacteria</taxon>
        <taxon>Hyphomonadales</taxon>
        <taxon>Hyphomonadaceae</taxon>
        <taxon>Hyphomonas</taxon>
    </lineage>
</organism>
<evidence type="ECO:0000313" key="7">
    <source>
        <dbReference type="EMBL" id="KCZ51386.1"/>
    </source>
</evidence>
<sequence length="381" mass="40860">MSYEEESEGRLRRTRKVRRVQAERLPFMPYAAGPLIALGLLLLFAIWPFAFGVIERSAERAAVEALAGADAGWARPKASGQWIILEGTPPSKEAADSALQAVREAKARTLLGPARPITRVRDRFTLTEAADTPTGMPNGWSYRLSDGVLTLDGDMPNNDVRDEVLKAARAEIDPPRLISVRDSLTITNEPLPEGYISVALRGIDTVTRCDRGVASFSSNRFSISCELPGSDASAVREIALAPIALGEIGAVDIMAREAVASCESSLSDLLSGTQIKFNSSSAAIDASSSELLDEVAEAVRACPGNLRIEGHTDSTGLDETNRRLSQARAEAVRNALIARGVPATRLVAAGYGASRPIGSNRTADGRAQNRRIEIRVIRVSE</sequence>
<dbReference type="PANTHER" id="PTHR30329">
    <property type="entry name" value="STATOR ELEMENT OF FLAGELLAR MOTOR COMPLEX"/>
    <property type="match status" value="1"/>
</dbReference>
<dbReference type="Proteomes" id="UP000027037">
    <property type="component" value="Unassembled WGS sequence"/>
</dbReference>
<accession>A0A062TTS5</accession>
<dbReference type="SUPFAM" id="SSF103088">
    <property type="entry name" value="OmpA-like"/>
    <property type="match status" value="1"/>
</dbReference>
<evidence type="ECO:0000256" key="3">
    <source>
        <dbReference type="ARBA" id="ARBA00023237"/>
    </source>
</evidence>
<keyword evidence="5" id="KW-0812">Transmembrane</keyword>
<dbReference type="AlphaFoldDB" id="A0A062TTS5"/>